<feature type="transmembrane region" description="Helical" evidence="12">
    <location>
        <begin position="45"/>
        <end position="66"/>
    </location>
</feature>
<dbReference type="PROSITE" id="PS00950">
    <property type="entry name" value="BACTERIAL_OPSIN_1"/>
    <property type="match status" value="1"/>
</dbReference>
<keyword evidence="5 12" id="KW-0812">Transmembrane</keyword>
<comment type="caution">
    <text evidence="13">The sequence shown here is derived from an EMBL/GenBank/DDBJ whole genome shotgun (WGS) entry which is preliminary data.</text>
</comment>
<dbReference type="InterPro" id="IPR001425">
    <property type="entry name" value="Arc/bac/fun_rhodopsins"/>
</dbReference>
<dbReference type="SUPFAM" id="SSF81321">
    <property type="entry name" value="Family A G protein-coupled receptor-like"/>
    <property type="match status" value="1"/>
</dbReference>
<dbReference type="PRINTS" id="PR00251">
    <property type="entry name" value="BACTRLOPSIN"/>
</dbReference>
<keyword evidence="3" id="KW-0600">Photoreceptor protein</keyword>
<feature type="transmembrane region" description="Helical" evidence="12">
    <location>
        <begin position="163"/>
        <end position="182"/>
    </location>
</feature>
<organism evidence="13 14">
    <name type="scientific">Amnibacterium soli</name>
    <dbReference type="NCBI Taxonomy" id="1282736"/>
    <lineage>
        <taxon>Bacteria</taxon>
        <taxon>Bacillati</taxon>
        <taxon>Actinomycetota</taxon>
        <taxon>Actinomycetes</taxon>
        <taxon>Micrococcales</taxon>
        <taxon>Microbacteriaceae</taxon>
        <taxon>Amnibacterium</taxon>
    </lineage>
</organism>
<feature type="transmembrane region" description="Helical" evidence="12">
    <location>
        <begin position="135"/>
        <end position="156"/>
    </location>
</feature>
<feature type="region of interest" description="Disordered" evidence="11">
    <location>
        <begin position="314"/>
        <end position="337"/>
    </location>
</feature>
<evidence type="ECO:0000313" key="13">
    <source>
        <dbReference type="EMBL" id="GAA4739940.1"/>
    </source>
</evidence>
<keyword evidence="4" id="KW-0716">Sensory transduction</keyword>
<evidence type="ECO:0000256" key="8">
    <source>
        <dbReference type="ARBA" id="ARBA00022991"/>
    </source>
</evidence>
<evidence type="ECO:0000256" key="3">
    <source>
        <dbReference type="ARBA" id="ARBA00022543"/>
    </source>
</evidence>
<keyword evidence="9 12" id="KW-0472">Membrane</keyword>
<dbReference type="SMART" id="SM01021">
    <property type="entry name" value="Bac_rhodopsin"/>
    <property type="match status" value="1"/>
</dbReference>
<evidence type="ECO:0000256" key="7">
    <source>
        <dbReference type="ARBA" id="ARBA00022989"/>
    </source>
</evidence>
<reference evidence="14" key="1">
    <citation type="journal article" date="2019" name="Int. J. Syst. Evol. Microbiol.">
        <title>The Global Catalogue of Microorganisms (GCM) 10K type strain sequencing project: providing services to taxonomists for standard genome sequencing and annotation.</title>
        <authorList>
            <consortium name="The Broad Institute Genomics Platform"/>
            <consortium name="The Broad Institute Genome Sequencing Center for Infectious Disease"/>
            <person name="Wu L."/>
            <person name="Ma J."/>
        </authorList>
    </citation>
    <scope>NUCLEOTIDE SEQUENCE [LARGE SCALE GENOMIC DNA]</scope>
    <source>
        <strain evidence="14">JCM 19015</strain>
    </source>
</reference>
<dbReference type="Pfam" id="PF01036">
    <property type="entry name" value="Bac_rhodopsin"/>
    <property type="match status" value="1"/>
</dbReference>
<evidence type="ECO:0000256" key="1">
    <source>
        <dbReference type="ARBA" id="ARBA00004141"/>
    </source>
</evidence>
<evidence type="ECO:0000256" key="4">
    <source>
        <dbReference type="ARBA" id="ARBA00022606"/>
    </source>
</evidence>
<protein>
    <recommendedName>
        <fullName evidence="15">Rhodopsin</fullName>
    </recommendedName>
</protein>
<feature type="transmembrane region" description="Helical" evidence="12">
    <location>
        <begin position="251"/>
        <end position="272"/>
    </location>
</feature>
<proteinExistence type="inferred from homology"/>
<evidence type="ECO:0000256" key="6">
    <source>
        <dbReference type="ARBA" id="ARBA00022925"/>
    </source>
</evidence>
<keyword evidence="8" id="KW-0157">Chromophore</keyword>
<gene>
    <name evidence="13" type="ORF">GCM10025783_08520</name>
</gene>
<dbReference type="InterPro" id="IPR018229">
    <property type="entry name" value="Rhodopsin_retinal_BS"/>
</dbReference>
<keyword evidence="10" id="KW-0675">Receptor</keyword>
<accession>A0ABP8YVP6</accession>
<comment type="similarity">
    <text evidence="2">Belongs to the archaeal/bacterial/fungal opsin family.</text>
</comment>
<evidence type="ECO:0000256" key="5">
    <source>
        <dbReference type="ARBA" id="ARBA00022692"/>
    </source>
</evidence>
<dbReference type="Proteomes" id="UP001500121">
    <property type="component" value="Unassembled WGS sequence"/>
</dbReference>
<name>A0ABP8YVP6_9MICO</name>
<feature type="transmembrane region" description="Helical" evidence="12">
    <location>
        <begin position="188"/>
        <end position="214"/>
    </location>
</feature>
<sequence>MLAQAPRETSHRPISDRDEKKEYVVHQVVQGPFWAAQLDQGQRVIIYYFLVIAGLAMLAQFVRTWVGRNEVGTKYRPAMFASLGVTGAAFLSYVVLTAKFDLGYAQTSGSPDGAGAVWSPTKDAIWSWAPRYMDWSITVPLLMVQLVVVSSLIGAAATRFRTIGIAGAWLMIFTGFIGGVAIDDGSSIPALAIWGVISGIFMVILYVVIITMVLKARRDLSAPVSRTFLTASVLLMVIWFAYPIVFGLQGLGVSGGLTVTAQVILSAADIIAKVGFGALIHKIALQRTAEDVVAGEDVHPESIYISGSKESDAVLPPTDAAARQIPTGGRTARGASA</sequence>
<feature type="transmembrane region" description="Helical" evidence="12">
    <location>
        <begin position="226"/>
        <end position="245"/>
    </location>
</feature>
<dbReference type="Gene3D" id="1.20.1070.10">
    <property type="entry name" value="Rhodopsin 7-helix transmembrane proteins"/>
    <property type="match status" value="1"/>
</dbReference>
<evidence type="ECO:0000256" key="12">
    <source>
        <dbReference type="SAM" id="Phobius"/>
    </source>
</evidence>
<dbReference type="EMBL" id="BAABLP010000002">
    <property type="protein sequence ID" value="GAA4739940.1"/>
    <property type="molecule type" value="Genomic_DNA"/>
</dbReference>
<evidence type="ECO:0000256" key="2">
    <source>
        <dbReference type="ARBA" id="ARBA00008130"/>
    </source>
</evidence>
<keyword evidence="14" id="KW-1185">Reference proteome</keyword>
<dbReference type="PANTHER" id="PTHR28286:SF2">
    <property type="entry name" value="BACTERIORHODOPSIN _OPSIN, NOPA (EUROFUNG)"/>
    <property type="match status" value="1"/>
</dbReference>
<evidence type="ECO:0000256" key="9">
    <source>
        <dbReference type="ARBA" id="ARBA00023136"/>
    </source>
</evidence>
<feature type="transmembrane region" description="Helical" evidence="12">
    <location>
        <begin position="78"/>
        <end position="96"/>
    </location>
</feature>
<dbReference type="PANTHER" id="PTHR28286">
    <property type="match status" value="1"/>
</dbReference>
<evidence type="ECO:0000256" key="11">
    <source>
        <dbReference type="SAM" id="MobiDB-lite"/>
    </source>
</evidence>
<keyword evidence="6" id="KW-0681">Retinal protein</keyword>
<evidence type="ECO:0008006" key="15">
    <source>
        <dbReference type="Google" id="ProtNLM"/>
    </source>
</evidence>
<comment type="subcellular location">
    <subcellularLocation>
        <location evidence="1">Membrane</location>
        <topology evidence="1">Multi-pass membrane protein</topology>
    </subcellularLocation>
</comment>
<evidence type="ECO:0000313" key="14">
    <source>
        <dbReference type="Proteomes" id="UP001500121"/>
    </source>
</evidence>
<evidence type="ECO:0000256" key="10">
    <source>
        <dbReference type="ARBA" id="ARBA00023170"/>
    </source>
</evidence>
<keyword evidence="7 12" id="KW-1133">Transmembrane helix</keyword>